<organism evidence="1 2">
    <name type="scientific">Candidatus Limadaptatus stercorigallinarum</name>
    <dbReference type="NCBI Taxonomy" id="2840845"/>
    <lineage>
        <taxon>Bacteria</taxon>
        <taxon>Bacillati</taxon>
        <taxon>Bacillota</taxon>
        <taxon>Clostridia</taxon>
        <taxon>Eubacteriales</taxon>
        <taxon>Candidatus Limadaptatus</taxon>
    </lineage>
</organism>
<protein>
    <recommendedName>
        <fullName evidence="3">Dipicolinate synthase</fullName>
    </recommendedName>
</protein>
<dbReference type="AlphaFoldDB" id="A0A9D1L2P9"/>
<dbReference type="SUPFAM" id="SSF51735">
    <property type="entry name" value="NAD(P)-binding Rossmann-fold domains"/>
    <property type="match status" value="1"/>
</dbReference>
<comment type="caution">
    <text evidence="1">The sequence shown here is derived from an EMBL/GenBank/DDBJ whole genome shotgun (WGS) entry which is preliminary data.</text>
</comment>
<reference evidence="1" key="2">
    <citation type="journal article" date="2021" name="PeerJ">
        <title>Extensive microbial diversity within the chicken gut microbiome revealed by metagenomics and culture.</title>
        <authorList>
            <person name="Gilroy R."/>
            <person name="Ravi A."/>
            <person name="Getino M."/>
            <person name="Pursley I."/>
            <person name="Horton D.L."/>
            <person name="Alikhan N.F."/>
            <person name="Baker D."/>
            <person name="Gharbi K."/>
            <person name="Hall N."/>
            <person name="Watson M."/>
            <person name="Adriaenssens E.M."/>
            <person name="Foster-Nyarko E."/>
            <person name="Jarju S."/>
            <person name="Secka A."/>
            <person name="Antonio M."/>
            <person name="Oren A."/>
            <person name="Chaudhuri R.R."/>
            <person name="La Ragione R."/>
            <person name="Hildebrand F."/>
            <person name="Pallen M.J."/>
        </authorList>
    </citation>
    <scope>NUCLEOTIDE SEQUENCE</scope>
    <source>
        <strain evidence="1">1063</strain>
    </source>
</reference>
<dbReference type="EMBL" id="DVMN01000122">
    <property type="protein sequence ID" value="HIU21905.1"/>
    <property type="molecule type" value="Genomic_DNA"/>
</dbReference>
<gene>
    <name evidence="1" type="ORF">IAD51_06755</name>
</gene>
<dbReference type="Gene3D" id="3.40.50.720">
    <property type="entry name" value="NAD(P)-binding Rossmann-like Domain"/>
    <property type="match status" value="1"/>
</dbReference>
<evidence type="ECO:0008006" key="3">
    <source>
        <dbReference type="Google" id="ProtNLM"/>
    </source>
</evidence>
<reference evidence="1" key="1">
    <citation type="submission" date="2020-10" db="EMBL/GenBank/DDBJ databases">
        <authorList>
            <person name="Gilroy R."/>
        </authorList>
    </citation>
    <scope>NUCLEOTIDE SEQUENCE</scope>
    <source>
        <strain evidence="1">1063</strain>
    </source>
</reference>
<evidence type="ECO:0000313" key="2">
    <source>
        <dbReference type="Proteomes" id="UP000824088"/>
    </source>
</evidence>
<evidence type="ECO:0000313" key="1">
    <source>
        <dbReference type="EMBL" id="HIU21905.1"/>
    </source>
</evidence>
<name>A0A9D1L2P9_9FIRM</name>
<dbReference type="Proteomes" id="UP000824088">
    <property type="component" value="Unassembled WGS sequence"/>
</dbReference>
<dbReference type="InterPro" id="IPR036291">
    <property type="entry name" value="NAD(P)-bd_dom_sf"/>
</dbReference>
<proteinExistence type="predicted"/>
<accession>A0A9D1L2P9</accession>
<sequence length="277" mass="30121">MKYFSIVSSLPYPMSSRPPCVKDERTPRFTARIGYRMEAEMGEFIVYETDERMFFLKKQLSGLRPVTDTHIYAPNILLTAERLDRTAEGDVLVCGRTDAGAEELAACKKLKMHRILTDEKFQAANARLTAEGALGIAIEHSMLSLTDMSVLVLGFGRTGAAVCRLFDKVGAAVDVATTASPRPAGAFARRVTSASSADLSVYDVIVNTVPVKTISDDRAMTMRHDVVYIDLASTPGVNLTMLKNLGLDAEIYPALPAKCSPESAAAAMKEYILEVTA</sequence>